<keyword evidence="1" id="KW-1133">Transmembrane helix</keyword>
<dbReference type="InterPro" id="IPR021776">
    <property type="entry name" value="ActD"/>
</dbReference>
<evidence type="ECO:0000256" key="1">
    <source>
        <dbReference type="SAM" id="Phobius"/>
    </source>
</evidence>
<feature type="transmembrane region" description="Helical" evidence="1">
    <location>
        <begin position="111"/>
        <end position="137"/>
    </location>
</feature>
<keyword evidence="2" id="KW-0732">Signal</keyword>
<proteinExistence type="predicted"/>
<keyword evidence="1" id="KW-0472">Membrane</keyword>
<dbReference type="AlphaFoldDB" id="A0A2L1J614"/>
<dbReference type="PANTHER" id="PTHR40394">
    <property type="entry name" value="LIPOPROTEIN-RELATED"/>
    <property type="match status" value="1"/>
</dbReference>
<protein>
    <submittedName>
        <fullName evidence="3">DUF3341 domain-containing protein</fullName>
    </submittedName>
</protein>
<evidence type="ECO:0000256" key="2">
    <source>
        <dbReference type="SAM" id="SignalP"/>
    </source>
</evidence>
<dbReference type="PANTHER" id="PTHR40394:SF2">
    <property type="entry name" value="QUINOL:CYTOCHROME C OXIDOREDUCTASE MEMBRANE PROTEIN"/>
    <property type="match status" value="1"/>
</dbReference>
<evidence type="ECO:0000313" key="4">
    <source>
        <dbReference type="Proteomes" id="UP000237830"/>
    </source>
</evidence>
<organism evidence="3 4">
    <name type="scientific">Pseudomonas palleroniana</name>
    <dbReference type="NCBI Taxonomy" id="191390"/>
    <lineage>
        <taxon>Bacteria</taxon>
        <taxon>Pseudomonadati</taxon>
        <taxon>Pseudomonadota</taxon>
        <taxon>Gammaproteobacteria</taxon>
        <taxon>Pseudomonadales</taxon>
        <taxon>Pseudomonadaceae</taxon>
        <taxon>Pseudomonas</taxon>
    </lineage>
</organism>
<keyword evidence="1" id="KW-0812">Transmembrane</keyword>
<reference evidence="3 4" key="1">
    <citation type="submission" date="2017-12" db="EMBL/GenBank/DDBJ databases">
        <title>Genome sequence of Pseudomonas palleroniana MAB3.</title>
        <authorList>
            <person name="Nascimento F.X."/>
        </authorList>
    </citation>
    <scope>NUCLEOTIDE SEQUENCE [LARGE SCALE GENOMIC DNA]</scope>
    <source>
        <strain evidence="3 4">MAB3</strain>
    </source>
</reference>
<dbReference type="EMBL" id="CP025494">
    <property type="protein sequence ID" value="AVE03909.1"/>
    <property type="molecule type" value="Genomic_DNA"/>
</dbReference>
<accession>A0A2L1J614</accession>
<feature type="chain" id="PRO_5014895146" evidence="2">
    <location>
        <begin position="22"/>
        <end position="193"/>
    </location>
</feature>
<gene>
    <name evidence="3" type="ORF">CYL20_04905</name>
</gene>
<evidence type="ECO:0000313" key="3">
    <source>
        <dbReference type="EMBL" id="AVE03909.1"/>
    </source>
</evidence>
<sequence>MCRWSRRLRSSRRCIRSVAMAECLGLLARFPAPEPLVEAGLCAWNLGYRRLDAFAPFALQALEPVLTVNAKRVPRMACLGAGIGVILALVMQIGSVWAYPLNIGGRPLVAVPSFAVVTFLFAVVFAAAAAVLTLLLCSHLPRLHHPLFDVEAFECASDDGFFLFIDARDPLFDAHQTQAWLAERALSVHEVAR</sequence>
<feature type="transmembrane region" description="Helical" evidence="1">
    <location>
        <begin position="76"/>
        <end position="99"/>
    </location>
</feature>
<dbReference type="Pfam" id="PF11821">
    <property type="entry name" value="ActD"/>
    <property type="match status" value="1"/>
</dbReference>
<dbReference type="Proteomes" id="UP000237830">
    <property type="component" value="Chromosome"/>
</dbReference>
<feature type="signal peptide" evidence="2">
    <location>
        <begin position="1"/>
        <end position="21"/>
    </location>
</feature>
<name>A0A2L1J614_9PSED</name>